<dbReference type="OrthoDB" id="1909968at2759"/>
<dbReference type="PROSITE" id="PS50004">
    <property type="entry name" value="C2"/>
    <property type="match status" value="1"/>
</dbReference>
<evidence type="ECO:0000259" key="1">
    <source>
        <dbReference type="PROSITE" id="PS50004"/>
    </source>
</evidence>
<comment type="caution">
    <text evidence="2">The sequence shown here is derived from an EMBL/GenBank/DDBJ whole genome shotgun (WGS) entry which is preliminary data.</text>
</comment>
<proteinExistence type="predicted"/>
<dbReference type="Proteomes" id="UP000541444">
    <property type="component" value="Unassembled WGS sequence"/>
</dbReference>
<reference evidence="2 3" key="1">
    <citation type="journal article" date="2020" name="IScience">
        <title>Genome Sequencing of the Endangered Kingdonia uniflora (Circaeasteraceae, Ranunculales) Reveals Potential Mechanisms of Evolutionary Specialization.</title>
        <authorList>
            <person name="Sun Y."/>
            <person name="Deng T."/>
            <person name="Zhang A."/>
            <person name="Moore M.J."/>
            <person name="Landis J.B."/>
            <person name="Lin N."/>
            <person name="Zhang H."/>
            <person name="Zhang X."/>
            <person name="Huang J."/>
            <person name="Zhang X."/>
            <person name="Sun H."/>
            <person name="Wang H."/>
        </authorList>
    </citation>
    <scope>NUCLEOTIDE SEQUENCE [LARGE SCALE GENOMIC DNA]</scope>
    <source>
        <strain evidence="2">TB1705</strain>
        <tissue evidence="2">Leaf</tissue>
    </source>
</reference>
<dbReference type="SMART" id="SM00239">
    <property type="entry name" value="C2"/>
    <property type="match status" value="1"/>
</dbReference>
<dbReference type="InterPro" id="IPR000008">
    <property type="entry name" value="C2_dom"/>
</dbReference>
<evidence type="ECO:0000313" key="2">
    <source>
        <dbReference type="EMBL" id="KAF6172951.1"/>
    </source>
</evidence>
<dbReference type="InterPro" id="IPR035892">
    <property type="entry name" value="C2_domain_sf"/>
</dbReference>
<feature type="domain" description="C2" evidence="1">
    <location>
        <begin position="1"/>
        <end position="118"/>
    </location>
</feature>
<protein>
    <recommendedName>
        <fullName evidence="1">C2 domain-containing protein</fullName>
    </recommendedName>
</protein>
<accession>A0A7J7P0K1</accession>
<dbReference type="EMBL" id="JACGCM010000375">
    <property type="protein sequence ID" value="KAF6172951.1"/>
    <property type="molecule type" value="Genomic_DNA"/>
</dbReference>
<dbReference type="SUPFAM" id="SSF49562">
    <property type="entry name" value="C2 domain (Calcium/lipid-binding domain, CaLB)"/>
    <property type="match status" value="1"/>
</dbReference>
<gene>
    <name evidence="2" type="ORF">GIB67_006327</name>
</gene>
<dbReference type="Gene3D" id="2.60.40.150">
    <property type="entry name" value="C2 domain"/>
    <property type="match status" value="1"/>
</dbReference>
<name>A0A7J7P0K1_9MAGN</name>
<dbReference type="CDD" id="cd04051">
    <property type="entry name" value="C2_SRC2_like"/>
    <property type="match status" value="1"/>
</dbReference>
<evidence type="ECO:0000313" key="3">
    <source>
        <dbReference type="Proteomes" id="UP000541444"/>
    </source>
</evidence>
<organism evidence="2 3">
    <name type="scientific">Kingdonia uniflora</name>
    <dbReference type="NCBI Taxonomy" id="39325"/>
    <lineage>
        <taxon>Eukaryota</taxon>
        <taxon>Viridiplantae</taxon>
        <taxon>Streptophyta</taxon>
        <taxon>Embryophyta</taxon>
        <taxon>Tracheophyta</taxon>
        <taxon>Spermatophyta</taxon>
        <taxon>Magnoliopsida</taxon>
        <taxon>Ranunculales</taxon>
        <taxon>Circaeasteraceae</taxon>
        <taxon>Kingdonia</taxon>
    </lineage>
</organism>
<dbReference type="PANTHER" id="PTHR32246:SF69">
    <property type="entry name" value="CALCIUM-DEPENDENT LIPID-BINDING (CALB DOMAIN) FAMILY PROTEIN"/>
    <property type="match status" value="1"/>
</dbReference>
<keyword evidence="3" id="KW-1185">Reference proteome</keyword>
<dbReference type="Pfam" id="PF00168">
    <property type="entry name" value="C2"/>
    <property type="match status" value="1"/>
</dbReference>
<dbReference type="GO" id="GO:0006952">
    <property type="term" value="P:defense response"/>
    <property type="evidence" value="ECO:0007669"/>
    <property type="project" value="InterPro"/>
</dbReference>
<dbReference type="InterPro" id="IPR044750">
    <property type="entry name" value="C2_SRC2/BAP"/>
</dbReference>
<sequence>MEEETSHLLEINLISAQNLKPPSTNLHKMQTYALAWVDSAIKIRTRVDRIGGENPTWNDKFIFRVSSDFLSNPTSAVSVEIYSIGYLKDPLIGTVRFLIGNYIPHHSVVSSTASAVALQVRRPSGRFHGVLNLGAMLINSSDFAALNGISAIGYRDLMGDNPRQKRRESFPRQKSIKRDEYFDENCFKDSWKSSFKDSCKSSDEYSDADWTCSSSSTTTTSTVLRDWNCKREMAGKLLCGLGFQRKIHLSPSDPELHFCTTFDGKIR</sequence>
<dbReference type="PANTHER" id="PTHR32246">
    <property type="entry name" value="INGRESSION PROTEIN FIC1"/>
    <property type="match status" value="1"/>
</dbReference>
<dbReference type="AlphaFoldDB" id="A0A7J7P0K1"/>